<dbReference type="Pfam" id="PF03901">
    <property type="entry name" value="Glyco_transf_22"/>
    <property type="match status" value="1"/>
</dbReference>
<evidence type="ECO:0000313" key="10">
    <source>
        <dbReference type="EMBL" id="JAI22997.1"/>
    </source>
</evidence>
<dbReference type="EC" id="2.4.1.-" evidence="8"/>
<evidence type="ECO:0000256" key="2">
    <source>
        <dbReference type="ARBA" id="ARBA00022676"/>
    </source>
</evidence>
<keyword evidence="9" id="KW-0732">Signal</keyword>
<evidence type="ECO:0000256" key="6">
    <source>
        <dbReference type="ARBA" id="ARBA00022989"/>
    </source>
</evidence>
<dbReference type="InterPro" id="IPR005599">
    <property type="entry name" value="GPI_mannosylTrfase"/>
</dbReference>
<evidence type="ECO:0000256" key="9">
    <source>
        <dbReference type="SAM" id="SignalP"/>
    </source>
</evidence>
<feature type="chain" id="PRO_5005520937" description="Mannosyltransferase" evidence="9">
    <location>
        <begin position="19"/>
        <end position="328"/>
    </location>
</feature>
<evidence type="ECO:0000256" key="4">
    <source>
        <dbReference type="ARBA" id="ARBA00022692"/>
    </source>
</evidence>
<feature type="transmembrane region" description="Helical" evidence="8">
    <location>
        <begin position="242"/>
        <end position="265"/>
    </location>
</feature>
<feature type="signal peptide" evidence="9">
    <location>
        <begin position="1"/>
        <end position="18"/>
    </location>
</feature>
<evidence type="ECO:0000256" key="5">
    <source>
        <dbReference type="ARBA" id="ARBA00022824"/>
    </source>
</evidence>
<comment type="subcellular location">
    <subcellularLocation>
        <location evidence="1 8">Endoplasmic reticulum membrane</location>
        <topology evidence="1 8">Multi-pass membrane protein</topology>
    </subcellularLocation>
</comment>
<dbReference type="GO" id="GO:0005789">
    <property type="term" value="C:endoplasmic reticulum membrane"/>
    <property type="evidence" value="ECO:0007669"/>
    <property type="project" value="UniProtKB-SubCell"/>
</dbReference>
<evidence type="ECO:0000256" key="7">
    <source>
        <dbReference type="ARBA" id="ARBA00023136"/>
    </source>
</evidence>
<feature type="transmembrane region" description="Helical" evidence="8">
    <location>
        <begin position="154"/>
        <end position="178"/>
    </location>
</feature>
<gene>
    <name evidence="10" type="primary">CG12006_0</name>
    <name evidence="10" type="ORF">c0_g1_i3</name>
</gene>
<organism evidence="10">
    <name type="scientific">Bactrocera latifrons</name>
    <name type="common">Malaysian fruit fly</name>
    <name type="synonym">Chaetodacus latifrons</name>
    <dbReference type="NCBI Taxonomy" id="174628"/>
    <lineage>
        <taxon>Eukaryota</taxon>
        <taxon>Metazoa</taxon>
        <taxon>Ecdysozoa</taxon>
        <taxon>Arthropoda</taxon>
        <taxon>Hexapoda</taxon>
        <taxon>Insecta</taxon>
        <taxon>Pterygota</taxon>
        <taxon>Neoptera</taxon>
        <taxon>Endopterygota</taxon>
        <taxon>Diptera</taxon>
        <taxon>Brachycera</taxon>
        <taxon>Muscomorpha</taxon>
        <taxon>Tephritoidea</taxon>
        <taxon>Tephritidae</taxon>
        <taxon>Bactrocera</taxon>
        <taxon>Bactrocera</taxon>
    </lineage>
</organism>
<dbReference type="PANTHER" id="PTHR22760:SF4">
    <property type="entry name" value="GPI MANNOSYLTRANSFERASE 3"/>
    <property type="match status" value="1"/>
</dbReference>
<keyword evidence="7 8" id="KW-0472">Membrane</keyword>
<keyword evidence="5 8" id="KW-0256">Endoplasmic reticulum</keyword>
<dbReference type="GO" id="GO:0000026">
    <property type="term" value="F:alpha-1,2-mannosyltransferase activity"/>
    <property type="evidence" value="ECO:0007669"/>
    <property type="project" value="TreeGrafter"/>
</dbReference>
<dbReference type="GO" id="GO:0006506">
    <property type="term" value="P:GPI anchor biosynthetic process"/>
    <property type="evidence" value="ECO:0007669"/>
    <property type="project" value="TreeGrafter"/>
</dbReference>
<protein>
    <recommendedName>
        <fullName evidence="8">Mannosyltransferase</fullName>
        <ecNumber evidence="8">2.4.1.-</ecNumber>
    </recommendedName>
</protein>
<keyword evidence="6 8" id="KW-1133">Transmembrane helix</keyword>
<reference evidence="10" key="1">
    <citation type="submission" date="2015-06" db="EMBL/GenBank/DDBJ databases">
        <authorList>
            <person name="Hoefler B.C."/>
            <person name="Straight P.D."/>
        </authorList>
    </citation>
    <scope>NUCLEOTIDE SEQUENCE</scope>
</reference>
<keyword evidence="4 8" id="KW-0812">Transmembrane</keyword>
<sequence>MNLLLVFLLILAVRLASVFIVQTFYVPDEYWQSLEVAHKLTFGYGYLTWEWVQGIRSYVYPLLIAGVYKLLALLNLDTVQLLIIVPRILQATLSAYSDYRFFVWSGKKKWALFLVLVPWFWFYIGSRTLSNTLETSLTMIALSYFPWSGENTTYLWFAAICCFLRPTSAIIWIPLCIYHLRKSRLSASELIFKHFLVIGLLVGAVCVAIDTYWHGRIIITPYEFFKYNILHNIGSFYGSHPWYWYFTVGLPTVLGINTIPFIFGVIDTVRHKRNYPVRKQLFIIILLSLVVLSTIEHKEFRFVASLLPLCLYIIADTLTRWSYNASSY</sequence>
<feature type="transmembrane region" description="Helical" evidence="8">
    <location>
        <begin position="190"/>
        <end position="213"/>
    </location>
</feature>
<feature type="transmembrane region" description="Helical" evidence="8">
    <location>
        <begin position="110"/>
        <end position="129"/>
    </location>
</feature>
<accession>A0A0K8U8K4</accession>
<evidence type="ECO:0000256" key="1">
    <source>
        <dbReference type="ARBA" id="ARBA00004477"/>
    </source>
</evidence>
<dbReference type="OrthoDB" id="416834at2759"/>
<proteinExistence type="inferred from homology"/>
<dbReference type="EMBL" id="GDHF01029317">
    <property type="protein sequence ID" value="JAI22997.1"/>
    <property type="molecule type" value="Transcribed_RNA"/>
</dbReference>
<name>A0A0K8U8K4_BACLA</name>
<comment type="similarity">
    <text evidence="8">Belongs to the glycosyltransferase 22 family.</text>
</comment>
<evidence type="ECO:0000256" key="8">
    <source>
        <dbReference type="RuleBase" id="RU363075"/>
    </source>
</evidence>
<comment type="caution">
    <text evidence="8">Lacks conserved residue(s) required for the propagation of feature annotation.</text>
</comment>
<keyword evidence="2 8" id="KW-0328">Glycosyltransferase</keyword>
<keyword evidence="3 10" id="KW-0808">Transferase</keyword>
<evidence type="ECO:0000256" key="3">
    <source>
        <dbReference type="ARBA" id="ARBA00022679"/>
    </source>
</evidence>
<dbReference type="AlphaFoldDB" id="A0A0K8U8K4"/>
<dbReference type="PANTHER" id="PTHR22760">
    <property type="entry name" value="GLYCOSYLTRANSFERASE"/>
    <property type="match status" value="1"/>
</dbReference>